<dbReference type="EMBL" id="JAUCMV010000003">
    <property type="protein sequence ID" value="KAK0408240.1"/>
    <property type="molecule type" value="Genomic_DNA"/>
</dbReference>
<evidence type="ECO:0000313" key="6">
    <source>
        <dbReference type="EMBL" id="KAK0408240.1"/>
    </source>
</evidence>
<evidence type="ECO:0000256" key="1">
    <source>
        <dbReference type="SAM" id="Coils"/>
    </source>
</evidence>
<feature type="coiled-coil region" evidence="1">
    <location>
        <begin position="2678"/>
        <end position="2764"/>
    </location>
</feature>
<dbReference type="PANTHER" id="PTHR45703">
    <property type="entry name" value="DYNEIN HEAVY CHAIN"/>
    <property type="match status" value="1"/>
</dbReference>
<proteinExistence type="predicted"/>
<dbReference type="GO" id="GO:0030286">
    <property type="term" value="C:dynein complex"/>
    <property type="evidence" value="ECO:0007669"/>
    <property type="project" value="InterPro"/>
</dbReference>
<keyword evidence="1" id="KW-0175">Coiled coil</keyword>
<feature type="transmembrane region" description="Helical" evidence="3">
    <location>
        <begin position="85"/>
        <end position="108"/>
    </location>
</feature>
<feature type="domain" description="Dynein heavy chain coiled coil stalk" evidence="5">
    <location>
        <begin position="2524"/>
        <end position="2767"/>
    </location>
</feature>
<feature type="transmembrane region" description="Helical" evidence="3">
    <location>
        <begin position="40"/>
        <end position="64"/>
    </location>
</feature>
<dbReference type="Pfam" id="PF12777">
    <property type="entry name" value="MT"/>
    <property type="match status" value="1"/>
</dbReference>
<dbReference type="GO" id="GO:0051959">
    <property type="term" value="F:dynein light intermediate chain binding"/>
    <property type="evidence" value="ECO:0007669"/>
    <property type="project" value="InterPro"/>
</dbReference>
<dbReference type="PANTHER" id="PTHR45703:SF36">
    <property type="entry name" value="DYNEIN HEAVY CHAIN, CYTOPLASMIC"/>
    <property type="match status" value="1"/>
</dbReference>
<dbReference type="Gene3D" id="3.40.50.300">
    <property type="entry name" value="P-loop containing nucleotide triphosphate hydrolases"/>
    <property type="match status" value="2"/>
</dbReference>
<dbReference type="Proteomes" id="UP001175271">
    <property type="component" value="Unassembled WGS sequence"/>
</dbReference>
<reference evidence="6" key="1">
    <citation type="submission" date="2023-06" db="EMBL/GenBank/DDBJ databases">
        <title>Genomic analysis of the entomopathogenic nematode Steinernema hermaphroditum.</title>
        <authorList>
            <person name="Schwarz E.M."/>
            <person name="Heppert J.K."/>
            <person name="Baniya A."/>
            <person name="Schwartz H.T."/>
            <person name="Tan C.-H."/>
            <person name="Antoshechkin I."/>
            <person name="Sternberg P.W."/>
            <person name="Goodrich-Blair H."/>
            <person name="Dillman A.R."/>
        </authorList>
    </citation>
    <scope>NUCLEOTIDE SEQUENCE</scope>
    <source>
        <strain evidence="6">PS9179</strain>
        <tissue evidence="6">Whole animal</tissue>
    </source>
</reference>
<feature type="region of interest" description="Disordered" evidence="2">
    <location>
        <begin position="1417"/>
        <end position="1440"/>
    </location>
</feature>
<keyword evidence="3" id="KW-1133">Transmembrane helix</keyword>
<dbReference type="InterPro" id="IPR042222">
    <property type="entry name" value="Dynein_2_N"/>
</dbReference>
<sequence>MLFAFTISFLAFGTIMIPYAALKSLPILNLLDIYLRDTRVLWLVALSPHLALQLISISGLFIAVDRVLLMTYPINHSQQRISLKLSIITLIVNSGILIFFAVVIAGFGKTTFAQTTIDVLRMYVLLVTLAVEILLQLVFVVKFRGYIKGNMNLVAKRRTAQTNHIVLFQATCHVLLCVIPHAMFIAYSYGYKSEWLDEALFFKELAHVISVLLTSIFALYKIFPRRRSTEGPLASRNSAMDVRQVLREKYDSKRCLTREFYGKYSRTIYVTHPLPPLNPKEKGRPNKKKGPCIKREFFRWHAEMERKRKEQRRLMDSLNKDVGFARTWFLLVKEFPLDYPPTHSSPHDTAARKICEECAEWVEASQRLAVLNERASRYGIDDKRRSRRIAECGGGPGALGKKLSDDVDISNLMRIQIRQHMEERNSLLFVWRRDAFKGAVTTAELRPFIFSQINTFYDELDQMLFSLYSTSEHKQRQVETALQHECTKISFAAVRLYVDTLKEEMGLIAVECRIVGNKLTIPVERIADDIKAPIVEACSNDRVVLTSDTVDEILEECGRFVETNLNVDDISRLSLVMQFNRLVFHSKLPSSMSDSQLLDYVKNSRQYLLRLRRVPKTVSRAIFIVDMSKVWDELQKRATDIVAECTERIVESIRRNLREIYDDFFRFGKVVNFRSMDPIAMLSNRAQVVKLSKEYLPRAVAGLLHTIDKMFRYAQSIRFDGADYDFVMEVAALRILIPRQMAEHSAFFDRRIHVFKQFVRSRAVGVKKEIGEVADRLKRTMVFFDTRAVETYLEEVKKLRPDVQNVADLVTTLNQFEEVLFEWAKNFYDFQLEFMESSRRGAKVAEGRAFVEKFAHVLRDCDEKVEKLKSLRHFVVQVSMEVETLKEKFEIVEVIGNASIMERHWKKMSDVCGIDLGQFASATVAQICDLRLERFIGPLKQIAFAADREAAILEQIQQIYGFWEETTFAMETKEDLWSIRFPTNLEALKRKAKVHAERMRGFDEPVDVVVEDVRVNMRRWISVLEELYRHLEEWSWLLSEWLRFAPLLKGTSVEGALHTEFAEFRKCAKHWRLFDRFVEKHPTVTQIVEEKHAVCWLRSIRGHLTTMLQGIKAFFERVKRRNPRICLLSDGDLLKILSKTSHEKRLAVLRRECFPFTRELKLTANDCLGVVTFDGEHVELPEVKRGIIEDGDVVDLLQLVEKAVDAYLNRELEALIDSQNLSGFVPRLLQNLYDLCASGNTDSPLLYKQKDGHVYFSLRSSATAIPLLLDFSVSFCLRPLNDVFAKKWASCLVPISQGSVLDSRYLVKQMTLALLCSVHFVSCHALLDQKVMDLVVEAVHQNCVLFVLENIDQLTDAVRKFLFAKLRSRRLPPFPRLLLHSMSRSTTEGDEVERATFLAESLVGSESERSANRITISPSGLDVSTGSSPGTRRSSMRRRRSTLKKSIAESLLQMFLDGGRTFPCVACVGAVAKSTLTEAMQASDALLTWIYFDAFTQNQIVASDVEFATGTGGFLLRNLKESMKMDAQISRGGDVSPTPSEASSARRVSVGSCPLRYVIFYGHRRFFEHFSFIGSLFCSEGVDSFPYAFMTLPDGSNFYAPSNVRFVLCVPESSGLITEWLSRFDIRTIVMDSRVETPLHDLWSVLRPNLRALLKDPDFEKVVIDCFERIVLPLFDNVSKKPFTDARLFIDLCKESMLEALPFAFPSNCLELFRSKLCSTAVNWLVLFSDVPNAVVDAQVAELVAEADRDLSYSVRLPEKTSEWKLSKMDFGRWVRWTDEPTVSSNTKKDLALSQICYPAVDRLLSYAITHFIDRKANLVITGPPLSGKSTLLRELVAHLSSIDDTFDFVRFSPFDRRRLEVMQKKFHHTMRALNPKRRPVLIVDDVRFDDALTPLLEMFLDQNLVMESGTPVHWKTNVQLILVMEETELKRCRRQELLSGKVAVIPVKETVYEDAVTVLEQLFEWNLSVKTFSSEYQTIIGPMATASVNLIQNLQMDLWPTMVRLAKGFQFAFSVNVPDVISMIRLWCHEVIRVTTDALGHRRRKEALEALRIELISTVSTPVASLFEALEERRFEEDDFGSPEQEKGKVTVEDTVAGQVERLGSLLFSELLTVDSIDGLGYYAVSDRAALNRAVENVVYEGSRGHADARVDVAVTEYVERDATAMIAVFFSYVSEHCQRLMRVCRQSAEHAALVGSRGVSRSGCILVASFGVYGQILHAHWDFASAETAERSWKATISEVIPIVARSNHPLMVVVKLDSKKDRGENLAHCIATLRRWLQRPMLDELLSEQAVLSLGQTILESEKQLTSAMQSNGIRLPGQRITCLLPLDTLKDVTVLRDTLASRISDLLHFVFVVDPGLAPLFKWCTVDYFQPIDSTKLDEMLAKILSEAEVDDRVLVDRTLREMHASSVKVLRTNRIASQHSSPPNQLFAIFDLFTRTFNRKKQFLENRQQLFSASFHTLSVVESLGDQGGRQSTEELLRRLDDDKIELLLLKRDLNVTNSQLDLFETKVIEEEASLKEREEKNARIEKKVDNTLRAPAKAFTEATSKLEKHSAAQLKRFAASAKPSLAAKYSVEALRVLLDPSFVPKRNTLETWTQSAPLLRTFELHRRVAEFRVETVSAETLKKLKRYTENREFRVPKLESESPVAAHLCEWVFATITLVNARESVRKESDAVVHLQREIAEKQVNVDFLRNERKRLRELKERLEEGIARMEERVSNSRRVIDYRSRSARIAQAMRVVAERWKAEEEKAQKQLETLTGSCALLAVAHVLCLPENFQNSLKIVVECKTILQEAPIPFDERVSKRSFYLLDYFRSTSFYRKWPLISTDTDRISLPNTIAALFGNSAVISWKSPALNSAVVSAIKSGTALVVEDFDGVVPVSFLPVLHREVAFENDQATIATPFSIKSPLHDAFRLFFDTRLPLDALPPSALEGLQPVLLSSSDDLPSVGADFDAFVEESQRSEDVFLLKTLSECSPTEILDSAETSEHICAQAGALH</sequence>
<dbReference type="InterPro" id="IPR026983">
    <property type="entry name" value="DHC"/>
</dbReference>
<dbReference type="Pfam" id="PF08393">
    <property type="entry name" value="DHC_N2"/>
    <property type="match status" value="1"/>
</dbReference>
<dbReference type="GO" id="GO:0045505">
    <property type="term" value="F:dynein intermediate chain binding"/>
    <property type="evidence" value="ECO:0007669"/>
    <property type="project" value="InterPro"/>
</dbReference>
<dbReference type="InterPro" id="IPR027417">
    <property type="entry name" value="P-loop_NTPase"/>
</dbReference>
<keyword evidence="7" id="KW-1185">Reference proteome</keyword>
<feature type="transmembrane region" description="Helical" evidence="3">
    <location>
        <begin position="120"/>
        <end position="143"/>
    </location>
</feature>
<name>A0AA39HMT9_9BILA</name>
<organism evidence="6 7">
    <name type="scientific">Steinernema hermaphroditum</name>
    <dbReference type="NCBI Taxonomy" id="289476"/>
    <lineage>
        <taxon>Eukaryota</taxon>
        <taxon>Metazoa</taxon>
        <taxon>Ecdysozoa</taxon>
        <taxon>Nematoda</taxon>
        <taxon>Chromadorea</taxon>
        <taxon>Rhabditida</taxon>
        <taxon>Tylenchina</taxon>
        <taxon>Panagrolaimomorpha</taxon>
        <taxon>Strongyloidoidea</taxon>
        <taxon>Steinernematidae</taxon>
        <taxon>Steinernema</taxon>
    </lineage>
</organism>
<evidence type="ECO:0000256" key="2">
    <source>
        <dbReference type="SAM" id="MobiDB-lite"/>
    </source>
</evidence>
<feature type="compositionally biased region" description="Low complexity" evidence="2">
    <location>
        <begin position="1424"/>
        <end position="1433"/>
    </location>
</feature>
<evidence type="ECO:0000313" key="7">
    <source>
        <dbReference type="Proteomes" id="UP001175271"/>
    </source>
</evidence>
<evidence type="ECO:0000256" key="3">
    <source>
        <dbReference type="SAM" id="Phobius"/>
    </source>
</evidence>
<feature type="coiled-coil region" evidence="1">
    <location>
        <begin position="2513"/>
        <end position="2540"/>
    </location>
</feature>
<dbReference type="InterPro" id="IPR024743">
    <property type="entry name" value="Dynein_HC_stalk"/>
</dbReference>
<feature type="domain" description="Dynein heavy chain linker" evidence="4">
    <location>
        <begin position="797"/>
        <end position="1212"/>
    </location>
</feature>
<evidence type="ECO:0000259" key="5">
    <source>
        <dbReference type="Pfam" id="PF12777"/>
    </source>
</evidence>
<dbReference type="InterPro" id="IPR013602">
    <property type="entry name" value="Dynein_heavy_linker"/>
</dbReference>
<keyword evidence="3" id="KW-0812">Transmembrane</keyword>
<dbReference type="Gene3D" id="1.20.920.20">
    <property type="match status" value="1"/>
</dbReference>
<dbReference type="Gene3D" id="1.20.140.100">
    <property type="entry name" value="Dynein heavy chain, N-terminal domain 2"/>
    <property type="match status" value="1"/>
</dbReference>
<dbReference type="Gene3D" id="3.20.180.20">
    <property type="entry name" value="Dynein heavy chain, N-terminal domain 2"/>
    <property type="match status" value="1"/>
</dbReference>
<comment type="caution">
    <text evidence="6">The sequence shown here is derived from an EMBL/GenBank/DDBJ whole genome shotgun (WGS) entry which is preliminary data.</text>
</comment>
<dbReference type="GO" id="GO:0007018">
    <property type="term" value="P:microtubule-based movement"/>
    <property type="evidence" value="ECO:0007669"/>
    <property type="project" value="InterPro"/>
</dbReference>
<evidence type="ECO:0008006" key="8">
    <source>
        <dbReference type="Google" id="ProtNLM"/>
    </source>
</evidence>
<protein>
    <recommendedName>
        <fullName evidence="8">AAA+ ATPase domain-containing protein</fullName>
    </recommendedName>
</protein>
<evidence type="ECO:0000259" key="4">
    <source>
        <dbReference type="Pfam" id="PF08393"/>
    </source>
</evidence>
<dbReference type="SUPFAM" id="SSF52540">
    <property type="entry name" value="P-loop containing nucleoside triphosphate hydrolases"/>
    <property type="match status" value="1"/>
</dbReference>
<dbReference type="InterPro" id="IPR042228">
    <property type="entry name" value="Dynein_linker_3"/>
</dbReference>
<feature type="transmembrane region" description="Helical" evidence="3">
    <location>
        <begin position="164"/>
        <end position="185"/>
    </location>
</feature>
<keyword evidence="3" id="KW-0472">Membrane</keyword>
<gene>
    <name evidence="6" type="ORF">QR680_003850</name>
</gene>
<accession>A0AA39HMT9</accession>